<protein>
    <submittedName>
        <fullName evidence="1">Uncharacterized protein</fullName>
    </submittedName>
</protein>
<organism evidence="1 2">
    <name type="scientific">Collybia nuda</name>
    <dbReference type="NCBI Taxonomy" id="64659"/>
    <lineage>
        <taxon>Eukaryota</taxon>
        <taxon>Fungi</taxon>
        <taxon>Dikarya</taxon>
        <taxon>Basidiomycota</taxon>
        <taxon>Agaricomycotina</taxon>
        <taxon>Agaricomycetes</taxon>
        <taxon>Agaricomycetidae</taxon>
        <taxon>Agaricales</taxon>
        <taxon>Tricholomatineae</taxon>
        <taxon>Clitocybaceae</taxon>
        <taxon>Collybia</taxon>
    </lineage>
</organism>
<sequence>MLRYESLKLGLSKSEKVVGVGRVGRAVDGYRRGSDPASCGGLTGCICIFGVTDVFPRIPGRGDVVSEIDDDGDILLRQGRKIGALERIEEEAAVSLEEDPMALDEDAVGLTDSLMVAVLGSAVCFIVEERNFKDEYGRRKD</sequence>
<dbReference type="AlphaFoldDB" id="A0A9P5Y565"/>
<evidence type="ECO:0000313" key="2">
    <source>
        <dbReference type="Proteomes" id="UP000807353"/>
    </source>
</evidence>
<name>A0A9P5Y565_9AGAR</name>
<accession>A0A9P5Y565</accession>
<comment type="caution">
    <text evidence="1">The sequence shown here is derived from an EMBL/GenBank/DDBJ whole genome shotgun (WGS) entry which is preliminary data.</text>
</comment>
<evidence type="ECO:0000313" key="1">
    <source>
        <dbReference type="EMBL" id="KAF9461831.1"/>
    </source>
</evidence>
<gene>
    <name evidence="1" type="ORF">BDZ94DRAFT_1237334</name>
</gene>
<dbReference type="EMBL" id="MU150278">
    <property type="protein sequence ID" value="KAF9461831.1"/>
    <property type="molecule type" value="Genomic_DNA"/>
</dbReference>
<keyword evidence="2" id="KW-1185">Reference proteome</keyword>
<dbReference type="Proteomes" id="UP000807353">
    <property type="component" value="Unassembled WGS sequence"/>
</dbReference>
<proteinExistence type="predicted"/>
<reference evidence="1" key="1">
    <citation type="submission" date="2020-11" db="EMBL/GenBank/DDBJ databases">
        <authorList>
            <consortium name="DOE Joint Genome Institute"/>
            <person name="Ahrendt S."/>
            <person name="Riley R."/>
            <person name="Andreopoulos W."/>
            <person name="Labutti K."/>
            <person name="Pangilinan J."/>
            <person name="Ruiz-Duenas F.J."/>
            <person name="Barrasa J.M."/>
            <person name="Sanchez-Garcia M."/>
            <person name="Camarero S."/>
            <person name="Miyauchi S."/>
            <person name="Serrano A."/>
            <person name="Linde D."/>
            <person name="Babiker R."/>
            <person name="Drula E."/>
            <person name="Ayuso-Fernandez I."/>
            <person name="Pacheco R."/>
            <person name="Padilla G."/>
            <person name="Ferreira P."/>
            <person name="Barriuso J."/>
            <person name="Kellner H."/>
            <person name="Castanera R."/>
            <person name="Alfaro M."/>
            <person name="Ramirez L."/>
            <person name="Pisabarro A.G."/>
            <person name="Kuo A."/>
            <person name="Tritt A."/>
            <person name="Lipzen A."/>
            <person name="He G."/>
            <person name="Yan M."/>
            <person name="Ng V."/>
            <person name="Cullen D."/>
            <person name="Martin F."/>
            <person name="Rosso M.-N."/>
            <person name="Henrissat B."/>
            <person name="Hibbett D."/>
            <person name="Martinez A.T."/>
            <person name="Grigoriev I.V."/>
        </authorList>
    </citation>
    <scope>NUCLEOTIDE SEQUENCE</scope>
    <source>
        <strain evidence="1">CBS 247.69</strain>
    </source>
</reference>